<evidence type="ECO:0000313" key="4">
    <source>
        <dbReference type="EMBL" id="WOX28119.1"/>
    </source>
</evidence>
<dbReference type="Pfam" id="PF04073">
    <property type="entry name" value="tRNA_edit"/>
    <property type="match status" value="1"/>
</dbReference>
<evidence type="ECO:0000313" key="5">
    <source>
        <dbReference type="Proteomes" id="UP000646877"/>
    </source>
</evidence>
<proteinExistence type="inferred from homology"/>
<dbReference type="PANTHER" id="PTHR31423">
    <property type="entry name" value="YBAK DOMAIN-CONTAINING PROTEIN"/>
    <property type="match status" value="1"/>
</dbReference>
<evidence type="ECO:0000259" key="2">
    <source>
        <dbReference type="Pfam" id="PF04073"/>
    </source>
</evidence>
<dbReference type="EMBL" id="CP137578">
    <property type="protein sequence ID" value="WOX28119.1"/>
    <property type="molecule type" value="Genomic_DNA"/>
</dbReference>
<dbReference type="Proteomes" id="UP001304419">
    <property type="component" value="Chromosome 1"/>
</dbReference>
<dbReference type="InterPro" id="IPR040285">
    <property type="entry name" value="ProX/PRXD1"/>
</dbReference>
<dbReference type="Gene3D" id="3.90.960.10">
    <property type="entry name" value="YbaK/aminoacyl-tRNA synthetase-associated domain"/>
    <property type="match status" value="1"/>
</dbReference>
<keyword evidence="6" id="KW-1185">Reference proteome</keyword>
<reference evidence="3" key="1">
    <citation type="submission" date="2019-10" db="EMBL/GenBank/DDBJ databases">
        <authorList>
            <person name="Paulsen S."/>
        </authorList>
    </citation>
    <scope>NUCLEOTIDE SEQUENCE</scope>
    <source>
        <strain evidence="3">LMG 19692</strain>
    </source>
</reference>
<protein>
    <submittedName>
        <fullName evidence="3">Prolyl-tRNA synthetase associated domain-containing protein</fullName>
    </submittedName>
</protein>
<reference evidence="4 6" key="2">
    <citation type="submission" date="2023-10" db="EMBL/GenBank/DDBJ databases">
        <title>To unveil natural product biosynthetic capacity in Pseudoalteromonas.</title>
        <authorList>
            <person name="Wang J."/>
        </authorList>
    </citation>
    <scope>NUCLEOTIDE SEQUENCE [LARGE SCALE GENOMIC DNA]</scope>
    <source>
        <strain evidence="4 6">DSM 15914</strain>
    </source>
</reference>
<organism evidence="3 5">
    <name type="scientific">Pseudoalteromonas maricaloris</name>
    <dbReference type="NCBI Taxonomy" id="184924"/>
    <lineage>
        <taxon>Bacteria</taxon>
        <taxon>Pseudomonadati</taxon>
        <taxon>Pseudomonadota</taxon>
        <taxon>Gammaproteobacteria</taxon>
        <taxon>Alteromonadales</taxon>
        <taxon>Pseudoalteromonadaceae</taxon>
        <taxon>Pseudoalteromonas</taxon>
    </lineage>
</organism>
<feature type="domain" description="YbaK/aminoacyl-tRNA synthetase-associated" evidence="2">
    <location>
        <begin position="25"/>
        <end position="151"/>
    </location>
</feature>
<name>A0A8I2H7G4_9GAMM</name>
<keyword evidence="3" id="KW-0436">Ligase</keyword>
<evidence type="ECO:0000313" key="6">
    <source>
        <dbReference type="Proteomes" id="UP001304419"/>
    </source>
</evidence>
<dbReference type="SUPFAM" id="SSF55826">
    <property type="entry name" value="YbaK/ProRS associated domain"/>
    <property type="match status" value="1"/>
</dbReference>
<dbReference type="EMBL" id="WEIA01000005">
    <property type="protein sequence ID" value="NLR21571.1"/>
    <property type="molecule type" value="Genomic_DNA"/>
</dbReference>
<evidence type="ECO:0000313" key="3">
    <source>
        <dbReference type="EMBL" id="NLR21571.1"/>
    </source>
</evidence>
<dbReference type="AlphaFoldDB" id="A0A8I2H7G4"/>
<dbReference type="CDD" id="cd04335">
    <property type="entry name" value="PrdX_deacylase"/>
    <property type="match status" value="1"/>
</dbReference>
<dbReference type="InterPro" id="IPR036754">
    <property type="entry name" value="YbaK/aa-tRNA-synt-asso_dom_sf"/>
</dbReference>
<dbReference type="RefSeq" id="WP_130127009.1">
    <property type="nucleotide sequence ID" value="NZ_CBCSDF010000015.1"/>
</dbReference>
<dbReference type="PANTHER" id="PTHR31423:SF3">
    <property type="entry name" value="PROLYL-TRNA SYNTHETASE ASSOCIATED DOMAIN-CONTAINING PROTEIN 1-RELATED"/>
    <property type="match status" value="1"/>
</dbReference>
<accession>A0A8I2H7G4</accession>
<dbReference type="Proteomes" id="UP000646877">
    <property type="component" value="Unassembled WGS sequence"/>
</dbReference>
<dbReference type="GO" id="GO:0004812">
    <property type="term" value="F:aminoacyl-tRNA ligase activity"/>
    <property type="evidence" value="ECO:0007669"/>
    <property type="project" value="UniProtKB-KW"/>
</dbReference>
<dbReference type="GO" id="GO:0002161">
    <property type="term" value="F:aminoacyl-tRNA deacylase activity"/>
    <property type="evidence" value="ECO:0007669"/>
    <property type="project" value="InterPro"/>
</dbReference>
<evidence type="ECO:0000256" key="1">
    <source>
        <dbReference type="ARBA" id="ARBA00010201"/>
    </source>
</evidence>
<keyword evidence="3" id="KW-0030">Aminoacyl-tRNA synthetase</keyword>
<dbReference type="GeneID" id="67503065"/>
<comment type="similarity">
    <text evidence="1">Belongs to the PRORSD1 family.</text>
</comment>
<sequence>MIRNNPSALAERLAQLDINYLNYEHPPLHTCLDADNLKLARKGTRLKNLFLRDNYGKRHFLFIIPADKQVDLKALSKSQGVSRLGFASTDRLAKYLGVEQGCVSALTLHNDSEQQVELWLDSELQSAHLWQCHPLVNTKTWVLTLEDLKRFWQVTGHSPHWVDCVSQTQS</sequence>
<gene>
    <name evidence="3" type="ORF">F9Y85_09615</name>
    <name evidence="4" type="ORF">R5H13_16030</name>
</gene>
<dbReference type="InterPro" id="IPR007214">
    <property type="entry name" value="YbaK/aa-tRNA-synth-assoc-dom"/>
</dbReference>